<comment type="caution">
    <text evidence="1">The sequence shown here is derived from an EMBL/GenBank/DDBJ whole genome shotgun (WGS) entry which is preliminary data.</text>
</comment>
<evidence type="ECO:0000313" key="1">
    <source>
        <dbReference type="EMBL" id="OSJ35351.1"/>
    </source>
</evidence>
<proteinExistence type="predicted"/>
<reference evidence="1 2" key="1">
    <citation type="submission" date="2017-03" db="EMBL/GenBank/DDBJ databases">
        <title>Whole genome sequences of fourteen strains of Bradyrhizobium canariense and one strain of Bradyrhizobium japonicum isolated from Lupinus (Papilionoideae: Genisteae) species in Algeria.</title>
        <authorList>
            <person name="Crovadore J."/>
            <person name="Chekireb D."/>
            <person name="Brachmann A."/>
            <person name="Chablais R."/>
            <person name="Cochard B."/>
            <person name="Lefort F."/>
        </authorList>
    </citation>
    <scope>NUCLEOTIDE SEQUENCE [LARGE SCALE GENOMIC DNA]</scope>
    <source>
        <strain evidence="1 2">UBMAN05</strain>
    </source>
</reference>
<dbReference type="Proteomes" id="UP000193884">
    <property type="component" value="Unassembled WGS sequence"/>
</dbReference>
<protein>
    <submittedName>
        <fullName evidence="1">Uncharacterized protein</fullName>
    </submittedName>
</protein>
<name>A0ABX3XBV5_9BRAD</name>
<sequence length="64" mass="7414">MMTPSQKQKICWGKTWEVEMEAARRLRAMALLCRQTAALQPERSWKLLAEAEYWEHLAAAASVH</sequence>
<accession>A0ABX3XBV5</accession>
<gene>
    <name evidence="1" type="ORF">BST63_02035</name>
</gene>
<dbReference type="EMBL" id="NAFK01000110">
    <property type="protein sequence ID" value="OSJ35351.1"/>
    <property type="molecule type" value="Genomic_DNA"/>
</dbReference>
<organism evidence="1 2">
    <name type="scientific">Bradyrhizobium canariense</name>
    <dbReference type="NCBI Taxonomy" id="255045"/>
    <lineage>
        <taxon>Bacteria</taxon>
        <taxon>Pseudomonadati</taxon>
        <taxon>Pseudomonadota</taxon>
        <taxon>Alphaproteobacteria</taxon>
        <taxon>Hyphomicrobiales</taxon>
        <taxon>Nitrobacteraceae</taxon>
        <taxon>Bradyrhizobium</taxon>
    </lineage>
</organism>
<keyword evidence="2" id="KW-1185">Reference proteome</keyword>
<evidence type="ECO:0000313" key="2">
    <source>
        <dbReference type="Proteomes" id="UP000193884"/>
    </source>
</evidence>